<dbReference type="KEGG" id="more:E1B28_011662"/>
<dbReference type="EMBL" id="CM032187">
    <property type="protein sequence ID" value="KAG7090043.1"/>
    <property type="molecule type" value="Genomic_DNA"/>
</dbReference>
<organism evidence="2 3">
    <name type="scientific">Marasmius oreades</name>
    <name type="common">fairy-ring Marasmius</name>
    <dbReference type="NCBI Taxonomy" id="181124"/>
    <lineage>
        <taxon>Eukaryota</taxon>
        <taxon>Fungi</taxon>
        <taxon>Dikarya</taxon>
        <taxon>Basidiomycota</taxon>
        <taxon>Agaricomycotina</taxon>
        <taxon>Agaricomycetes</taxon>
        <taxon>Agaricomycetidae</taxon>
        <taxon>Agaricales</taxon>
        <taxon>Marasmiineae</taxon>
        <taxon>Marasmiaceae</taxon>
        <taxon>Marasmius</taxon>
    </lineage>
</organism>
<dbReference type="AlphaFoldDB" id="A0A9P7RVZ0"/>
<gene>
    <name evidence="2" type="ORF">E1B28_011662</name>
</gene>
<evidence type="ECO:0000313" key="3">
    <source>
        <dbReference type="Proteomes" id="UP001049176"/>
    </source>
</evidence>
<protein>
    <submittedName>
        <fullName evidence="2">Uncharacterized protein</fullName>
    </submittedName>
</protein>
<dbReference type="RefSeq" id="XP_043006513.1">
    <property type="nucleotide sequence ID" value="XM_043156720.1"/>
</dbReference>
<feature type="compositionally biased region" description="Polar residues" evidence="1">
    <location>
        <begin position="250"/>
        <end position="272"/>
    </location>
</feature>
<feature type="region of interest" description="Disordered" evidence="1">
    <location>
        <begin position="175"/>
        <end position="329"/>
    </location>
</feature>
<proteinExistence type="predicted"/>
<keyword evidence="3" id="KW-1185">Reference proteome</keyword>
<comment type="caution">
    <text evidence="2">The sequence shown here is derived from an EMBL/GenBank/DDBJ whole genome shotgun (WGS) entry which is preliminary data.</text>
</comment>
<dbReference type="Proteomes" id="UP001049176">
    <property type="component" value="Chromosome 7"/>
</dbReference>
<feature type="compositionally biased region" description="Polar residues" evidence="1">
    <location>
        <begin position="25"/>
        <end position="61"/>
    </location>
</feature>
<evidence type="ECO:0000256" key="1">
    <source>
        <dbReference type="SAM" id="MobiDB-lite"/>
    </source>
</evidence>
<dbReference type="GeneID" id="66080737"/>
<evidence type="ECO:0000313" key="2">
    <source>
        <dbReference type="EMBL" id="KAG7090043.1"/>
    </source>
</evidence>
<feature type="compositionally biased region" description="Low complexity" evidence="1">
    <location>
        <begin position="175"/>
        <end position="184"/>
    </location>
</feature>
<sequence length="421" mass="45802">MTRSENYTGKEAQQYDREAGHGSLVTCNNNVESERQGSTVSETPSPSLNSTGSCCSRTPALSSKDWGVSPLSFGSDSPGSSPARLLRNASGSRSMNHDDDDLLHDSGKGVSGANLQKSIRVPAPSTQPFARESKENLMTRPISSMKNTTKLTKRPSLSLSTNNFTVLSDANNSPPSISIASPSPTYSPCKQSTLKRKDNMNVFRRSAPMPVIDDPLFLPTSQVTPRPHSQPALISLPSPSPSSPTHKRNSSSTSIPITSFQAHARSYSQPNSVRLGHPNRPYYSAIRKDMSSPDTTTLAYTRSASPPSSFSFPRNARLSSQSQSVQDPEDLVSTFVNSPSSVCAGVGTETTTAVRKHNERHQSAPALSRKEEMELRLALARNVRGPTEDTDVGRQPGATDTLKRKMEKFRKGFKDMWRCRS</sequence>
<feature type="compositionally biased region" description="Polar residues" evidence="1">
    <location>
        <begin position="141"/>
        <end position="156"/>
    </location>
</feature>
<accession>A0A9P7RVZ0</accession>
<feature type="compositionally biased region" description="Low complexity" evidence="1">
    <location>
        <begin position="302"/>
        <end position="317"/>
    </location>
</feature>
<dbReference type="OrthoDB" id="2687560at2759"/>
<feature type="region of interest" description="Disordered" evidence="1">
    <location>
        <begin position="1"/>
        <end position="156"/>
    </location>
</feature>
<name>A0A9P7RVZ0_9AGAR</name>
<reference evidence="2" key="1">
    <citation type="journal article" date="2021" name="Genome Biol. Evol.">
        <title>The assembled and annotated genome of the fairy-ring fungus Marasmius oreades.</title>
        <authorList>
            <person name="Hiltunen M."/>
            <person name="Ament-Velasquez S.L."/>
            <person name="Johannesson H."/>
        </authorList>
    </citation>
    <scope>NUCLEOTIDE SEQUENCE</scope>
    <source>
        <strain evidence="2">03SP1</strain>
    </source>
</reference>